<reference evidence="2 3" key="1">
    <citation type="journal article" date="2011" name="Science">
        <title>The ecoresponsive genome of Daphnia pulex.</title>
        <authorList>
            <person name="Colbourne J.K."/>
            <person name="Pfrender M.E."/>
            <person name="Gilbert D."/>
            <person name="Thomas W.K."/>
            <person name="Tucker A."/>
            <person name="Oakley T.H."/>
            <person name="Tokishita S."/>
            <person name="Aerts A."/>
            <person name="Arnold G.J."/>
            <person name="Basu M.K."/>
            <person name="Bauer D.J."/>
            <person name="Caceres C.E."/>
            <person name="Carmel L."/>
            <person name="Casola C."/>
            <person name="Choi J.H."/>
            <person name="Detter J.C."/>
            <person name="Dong Q."/>
            <person name="Dusheyko S."/>
            <person name="Eads B.D."/>
            <person name="Frohlich T."/>
            <person name="Geiler-Samerotte K.A."/>
            <person name="Gerlach D."/>
            <person name="Hatcher P."/>
            <person name="Jogdeo S."/>
            <person name="Krijgsveld J."/>
            <person name="Kriventseva E.V."/>
            <person name="Kultz D."/>
            <person name="Laforsch C."/>
            <person name="Lindquist E."/>
            <person name="Lopez J."/>
            <person name="Manak J.R."/>
            <person name="Muller J."/>
            <person name="Pangilinan J."/>
            <person name="Patwardhan R.P."/>
            <person name="Pitluck S."/>
            <person name="Pritham E.J."/>
            <person name="Rechtsteiner A."/>
            <person name="Rho M."/>
            <person name="Rogozin I.B."/>
            <person name="Sakarya O."/>
            <person name="Salamov A."/>
            <person name="Schaack S."/>
            <person name="Shapiro H."/>
            <person name="Shiga Y."/>
            <person name="Skalitzky C."/>
            <person name="Smith Z."/>
            <person name="Souvorov A."/>
            <person name="Sung W."/>
            <person name="Tang Z."/>
            <person name="Tsuchiya D."/>
            <person name="Tu H."/>
            <person name="Vos H."/>
            <person name="Wang M."/>
            <person name="Wolf Y.I."/>
            <person name="Yamagata H."/>
            <person name="Yamada T."/>
            <person name="Ye Y."/>
            <person name="Shaw J.R."/>
            <person name="Andrews J."/>
            <person name="Crease T.J."/>
            <person name="Tang H."/>
            <person name="Lucas S.M."/>
            <person name="Robertson H.M."/>
            <person name="Bork P."/>
            <person name="Koonin E.V."/>
            <person name="Zdobnov E.M."/>
            <person name="Grigoriev I.V."/>
            <person name="Lynch M."/>
            <person name="Boore J.L."/>
        </authorList>
    </citation>
    <scope>NUCLEOTIDE SEQUENCE [LARGE SCALE GENOMIC DNA]</scope>
</reference>
<name>E9GWV4_DAPPU</name>
<evidence type="ECO:0000313" key="3">
    <source>
        <dbReference type="Proteomes" id="UP000000305"/>
    </source>
</evidence>
<feature type="region of interest" description="Disordered" evidence="1">
    <location>
        <begin position="321"/>
        <end position="369"/>
    </location>
</feature>
<dbReference type="InParanoid" id="E9GWV4"/>
<feature type="compositionally biased region" description="Polar residues" evidence="1">
    <location>
        <begin position="273"/>
        <end position="291"/>
    </location>
</feature>
<sequence>MVYPMDISVLVGYLLEVNCAEGAKEVGNLIASSFANIHHHLDTCVSCYIRLGHAERLQSLFSDIFRAPPFDFEANFSKKNLLEILISSPVIWELATSSELGKSTLSVLAMYQLILLRDEPASTFKVRRQSTTPGETFLPELLSCLKFIGRLERNSYPVDSKYMSTLQPLLDQLEIQQLLDIMVDLLNSNEQPPTIGILRFISKYSIQLPGPGTPPPPVCHRQDWTITCKKLDAATDCCASAWRHLLAGHQRRNGSRLSQCRSAKNHSKKIDVRTTTSARGSPWISASTSCPRPTRPRSGKSALRFQRRTLVDDPIHPRRRLLPKRARIDDHLVPGAARDAERPEDGTTSASSRWTKTPRDRRTTSASADWNYIRIRNGEGRAAQLTTA</sequence>
<dbReference type="KEGG" id="dpx:DAPPUDRAFT_107356"/>
<accession>E9GWV4</accession>
<proteinExistence type="predicted"/>
<evidence type="ECO:0000313" key="2">
    <source>
        <dbReference type="EMBL" id="EFX76053.1"/>
    </source>
</evidence>
<feature type="compositionally biased region" description="Basic and acidic residues" evidence="1">
    <location>
        <begin position="326"/>
        <end position="345"/>
    </location>
</feature>
<dbReference type="AlphaFoldDB" id="E9GWV4"/>
<dbReference type="EMBL" id="GL732571">
    <property type="protein sequence ID" value="EFX76053.1"/>
    <property type="molecule type" value="Genomic_DNA"/>
</dbReference>
<keyword evidence="3" id="KW-1185">Reference proteome</keyword>
<dbReference type="Proteomes" id="UP000000305">
    <property type="component" value="Unassembled WGS sequence"/>
</dbReference>
<feature type="compositionally biased region" description="Polar residues" evidence="1">
    <location>
        <begin position="346"/>
        <end position="355"/>
    </location>
</feature>
<dbReference type="HOGENOM" id="CLU_712238_0_0_1"/>
<evidence type="ECO:0000256" key="1">
    <source>
        <dbReference type="SAM" id="MobiDB-lite"/>
    </source>
</evidence>
<protein>
    <submittedName>
        <fullName evidence="2">Uncharacterized protein</fullName>
    </submittedName>
</protein>
<feature type="region of interest" description="Disordered" evidence="1">
    <location>
        <begin position="253"/>
        <end position="302"/>
    </location>
</feature>
<organism evidence="2 3">
    <name type="scientific">Daphnia pulex</name>
    <name type="common">Water flea</name>
    <dbReference type="NCBI Taxonomy" id="6669"/>
    <lineage>
        <taxon>Eukaryota</taxon>
        <taxon>Metazoa</taxon>
        <taxon>Ecdysozoa</taxon>
        <taxon>Arthropoda</taxon>
        <taxon>Crustacea</taxon>
        <taxon>Branchiopoda</taxon>
        <taxon>Diplostraca</taxon>
        <taxon>Cladocera</taxon>
        <taxon>Anomopoda</taxon>
        <taxon>Daphniidae</taxon>
        <taxon>Daphnia</taxon>
    </lineage>
</organism>
<gene>
    <name evidence="2" type="ORF">DAPPUDRAFT_107356</name>
</gene>